<dbReference type="PANTHER" id="PTHR43179">
    <property type="entry name" value="RHAMNOSYLTRANSFERASE WBBL"/>
    <property type="match status" value="1"/>
</dbReference>
<dbReference type="Proteomes" id="UP001597296">
    <property type="component" value="Unassembled WGS sequence"/>
</dbReference>
<sequence>MTQDDDHTNGYRSNGQNPAGEDAFTVGVVSYRTGPVLDSCLAALRTAAGVAEILVVDNGNPPGAAARLDRLAAAEPRLRLIRPGRNLGFAAGCNLIAAQARGRLLALVNPDLIVPATTFERLRACLDADPAVWLCGARLLNPDGSEQRGGRREVLTPWRALVETLRLDRLAPHHPHFRRLHRLDGAPPETSVAVPVISGALMAIRRDRFLALGGMDEAMFLHLEDVDFCLRVLSAGGQVLYCGGVPVHHHRSSSDVARCFVEWHKTRSSIRYFDKHFRATYPGWSLRLIALLLLGRFVLVAGRALPADLGRWLRRLGGGERR</sequence>
<evidence type="ECO:0000259" key="1">
    <source>
        <dbReference type="Pfam" id="PF00535"/>
    </source>
</evidence>
<dbReference type="GO" id="GO:0016757">
    <property type="term" value="F:glycosyltransferase activity"/>
    <property type="evidence" value="ECO:0007669"/>
    <property type="project" value="UniProtKB-KW"/>
</dbReference>
<reference evidence="3" key="1">
    <citation type="journal article" date="2019" name="Int. J. Syst. Evol. Microbiol.">
        <title>The Global Catalogue of Microorganisms (GCM) 10K type strain sequencing project: providing services to taxonomists for standard genome sequencing and annotation.</title>
        <authorList>
            <consortium name="The Broad Institute Genomics Platform"/>
            <consortium name="The Broad Institute Genome Sequencing Center for Infectious Disease"/>
            <person name="Wu L."/>
            <person name="Ma J."/>
        </authorList>
    </citation>
    <scope>NUCLEOTIDE SEQUENCE [LARGE SCALE GENOMIC DNA]</scope>
    <source>
        <strain evidence="3">KCTC 15012</strain>
    </source>
</reference>
<gene>
    <name evidence="2" type="ORF">ACFSNB_14060</name>
</gene>
<dbReference type="SUPFAM" id="SSF53448">
    <property type="entry name" value="Nucleotide-diphospho-sugar transferases"/>
    <property type="match status" value="1"/>
</dbReference>
<dbReference type="PANTHER" id="PTHR43179:SF7">
    <property type="entry name" value="RHAMNOSYLTRANSFERASE WBBL"/>
    <property type="match status" value="1"/>
</dbReference>
<dbReference type="Gene3D" id="3.90.550.10">
    <property type="entry name" value="Spore Coat Polysaccharide Biosynthesis Protein SpsA, Chain A"/>
    <property type="match status" value="1"/>
</dbReference>
<keyword evidence="2" id="KW-0808">Transferase</keyword>
<evidence type="ECO:0000313" key="2">
    <source>
        <dbReference type="EMBL" id="MFD2234934.1"/>
    </source>
</evidence>
<dbReference type="EMBL" id="JBHUIY010000031">
    <property type="protein sequence ID" value="MFD2234934.1"/>
    <property type="molecule type" value="Genomic_DNA"/>
</dbReference>
<evidence type="ECO:0000313" key="3">
    <source>
        <dbReference type="Proteomes" id="UP001597296"/>
    </source>
</evidence>
<comment type="caution">
    <text evidence="2">The sequence shown here is derived from an EMBL/GenBank/DDBJ whole genome shotgun (WGS) entry which is preliminary data.</text>
</comment>
<proteinExistence type="predicted"/>
<dbReference type="InterPro" id="IPR001173">
    <property type="entry name" value="Glyco_trans_2-like"/>
</dbReference>
<dbReference type="Pfam" id="PF00535">
    <property type="entry name" value="Glycos_transf_2"/>
    <property type="match status" value="1"/>
</dbReference>
<keyword evidence="3" id="KW-1185">Reference proteome</keyword>
<dbReference type="InterPro" id="IPR029044">
    <property type="entry name" value="Nucleotide-diphossugar_trans"/>
</dbReference>
<feature type="domain" description="Glycosyltransferase 2-like" evidence="1">
    <location>
        <begin position="26"/>
        <end position="172"/>
    </location>
</feature>
<dbReference type="RefSeq" id="WP_377317637.1">
    <property type="nucleotide sequence ID" value="NZ_JBHUIY010000031.1"/>
</dbReference>
<dbReference type="CDD" id="cd04186">
    <property type="entry name" value="GT_2_like_c"/>
    <property type="match status" value="1"/>
</dbReference>
<accession>A0ABW5CCB7</accession>
<name>A0ABW5CCB7_9PROT</name>
<protein>
    <submittedName>
        <fullName evidence="2">Glycosyltransferase family 2 protein</fullName>
        <ecNumber evidence="2">2.4.-.-</ecNumber>
    </submittedName>
</protein>
<keyword evidence="2" id="KW-0328">Glycosyltransferase</keyword>
<organism evidence="2 3">
    <name type="scientific">Phaeospirillum tilakii</name>
    <dbReference type="NCBI Taxonomy" id="741673"/>
    <lineage>
        <taxon>Bacteria</taxon>
        <taxon>Pseudomonadati</taxon>
        <taxon>Pseudomonadota</taxon>
        <taxon>Alphaproteobacteria</taxon>
        <taxon>Rhodospirillales</taxon>
        <taxon>Rhodospirillaceae</taxon>
        <taxon>Phaeospirillum</taxon>
    </lineage>
</organism>
<dbReference type="EC" id="2.4.-.-" evidence="2"/>